<gene>
    <name evidence="2" type="ORF">A6A40_06875</name>
</gene>
<dbReference type="AlphaFoldDB" id="A0A160JFI8"/>
<reference evidence="2 3" key="1">
    <citation type="journal article" date="2013" name="Int. J. Syst. Evol. Microbiol.">
        <title>Azospirillum humicireducens sp. nov., a nitrogen-fixing bacterium isolated from a microbial fuel cell.</title>
        <authorList>
            <person name="Zhou S."/>
            <person name="Han L."/>
            <person name="Wang Y."/>
            <person name="Yang G."/>
            <person name="Zhuang L."/>
            <person name="Hu P."/>
        </authorList>
    </citation>
    <scope>NUCLEOTIDE SEQUENCE [LARGE SCALE GENOMIC DNA]</scope>
    <source>
        <strain evidence="2 3">SgZ-5</strain>
    </source>
</reference>
<dbReference type="OrthoDB" id="7303821at2"/>
<dbReference type="RefSeq" id="WP_063634744.1">
    <property type="nucleotide sequence ID" value="NZ_CP015285.1"/>
</dbReference>
<dbReference type="Proteomes" id="UP000077405">
    <property type="component" value="Chromosome"/>
</dbReference>
<name>A0A160JFI8_9PROT</name>
<evidence type="ECO:0000259" key="1">
    <source>
        <dbReference type="Pfam" id="PF09361"/>
    </source>
</evidence>
<keyword evidence="3" id="KW-1185">Reference proteome</keyword>
<feature type="domain" description="Phasin" evidence="1">
    <location>
        <begin position="62"/>
        <end position="155"/>
    </location>
</feature>
<dbReference type="InterPro" id="IPR018968">
    <property type="entry name" value="Phasin"/>
</dbReference>
<organism evidence="2 3">
    <name type="scientific">Azospirillum humicireducens</name>
    <dbReference type="NCBI Taxonomy" id="1226968"/>
    <lineage>
        <taxon>Bacteria</taxon>
        <taxon>Pseudomonadati</taxon>
        <taxon>Pseudomonadota</taxon>
        <taxon>Alphaproteobacteria</taxon>
        <taxon>Rhodospirillales</taxon>
        <taxon>Azospirillaceae</taxon>
        <taxon>Azospirillum</taxon>
    </lineage>
</organism>
<dbReference type="KEGG" id="ahu:A6A40_06875"/>
<protein>
    <recommendedName>
        <fullName evidence="1">Phasin domain-containing protein</fullName>
    </recommendedName>
</protein>
<evidence type="ECO:0000313" key="3">
    <source>
        <dbReference type="Proteomes" id="UP000077405"/>
    </source>
</evidence>
<dbReference type="EMBL" id="CP015285">
    <property type="protein sequence ID" value="ANC91649.1"/>
    <property type="molecule type" value="Genomic_DNA"/>
</dbReference>
<proteinExistence type="predicted"/>
<dbReference type="Pfam" id="PF09361">
    <property type="entry name" value="Phasin_2"/>
    <property type="match status" value="1"/>
</dbReference>
<dbReference type="STRING" id="1226968.A6A40_06875"/>
<sequence>MSRQNAGNGHPTDRLLAVAGQLTKTGLRGSEMGVAAAQTIGYRTAMMAAAMSNPIDFANPEFIRMGSEKVEAAVEAFHAVATGLSEFGQAWFTMVTKQTQAAAVTIGGLAACKNPVEIVDVQQRLLADAVDAGIHANLRLIEATAALAAAGMNPAYRKVRANARRLAREQA</sequence>
<evidence type="ECO:0000313" key="2">
    <source>
        <dbReference type="EMBL" id="ANC91649.1"/>
    </source>
</evidence>
<accession>A0A160JFI8</accession>